<dbReference type="Proteomes" id="UP000297855">
    <property type="component" value="Unassembled WGS sequence"/>
</dbReference>
<feature type="non-terminal residue" evidence="3">
    <location>
        <position position="86"/>
    </location>
</feature>
<dbReference type="GO" id="GO:0006355">
    <property type="term" value="P:regulation of DNA-templated transcription"/>
    <property type="evidence" value="ECO:0007669"/>
    <property type="project" value="InterPro"/>
</dbReference>
<comment type="caution">
    <text evidence="3">The sequence shown here is derived from an EMBL/GenBank/DDBJ whole genome shotgun (WGS) entry which is preliminary data.</text>
</comment>
<evidence type="ECO:0000259" key="2">
    <source>
        <dbReference type="PROSITE" id="PS51913"/>
    </source>
</evidence>
<proteinExistence type="predicted"/>
<dbReference type="EMBL" id="RQEV01000002">
    <property type="protein sequence ID" value="TGK22020.1"/>
    <property type="molecule type" value="Genomic_DNA"/>
</dbReference>
<feature type="domain" description="HTH HARE-type" evidence="2">
    <location>
        <begin position="5"/>
        <end position="80"/>
    </location>
</feature>
<dbReference type="RefSeq" id="WP_210415287.1">
    <property type="nucleotide sequence ID" value="NZ_RQEV01000002.1"/>
</dbReference>
<keyword evidence="1" id="KW-0804">Transcription</keyword>
<evidence type="ECO:0000256" key="1">
    <source>
        <dbReference type="ARBA" id="ARBA00023163"/>
    </source>
</evidence>
<keyword evidence="4" id="KW-1185">Reference proteome</keyword>
<sequence>MPEYPSFLEIAEKALNTTGKPMSASEIWTLAKEMKWKTDSVGQTPWATISAQIYVSIKTNPHTPFRRVSKRPTRFALTPWEEPTER</sequence>
<dbReference type="AlphaFoldDB" id="A0A4R9GTD9"/>
<evidence type="ECO:0000313" key="4">
    <source>
        <dbReference type="Proteomes" id="UP000297855"/>
    </source>
</evidence>
<evidence type="ECO:0000313" key="3">
    <source>
        <dbReference type="EMBL" id="TGK22020.1"/>
    </source>
</evidence>
<dbReference type="InterPro" id="IPR007759">
    <property type="entry name" value="Asxl_HARE-HTH"/>
</dbReference>
<reference evidence="3" key="1">
    <citation type="journal article" date="2019" name="PLoS Negl. Trop. Dis.">
        <title>Revisiting the worldwide diversity of Leptospira species in the environment.</title>
        <authorList>
            <person name="Vincent A.T."/>
            <person name="Schiettekatte O."/>
            <person name="Bourhy P."/>
            <person name="Veyrier F.J."/>
            <person name="Picardeau M."/>
        </authorList>
    </citation>
    <scope>NUCLEOTIDE SEQUENCE [LARGE SCALE GENOMIC DNA]</scope>
    <source>
        <strain evidence="3">SCS5</strain>
    </source>
</reference>
<organism evidence="3 4">
    <name type="scientific">Leptospira fluminis</name>
    <dbReference type="NCBI Taxonomy" id="2484979"/>
    <lineage>
        <taxon>Bacteria</taxon>
        <taxon>Pseudomonadati</taxon>
        <taxon>Spirochaetota</taxon>
        <taxon>Spirochaetia</taxon>
        <taxon>Leptospirales</taxon>
        <taxon>Leptospiraceae</taxon>
        <taxon>Leptospira</taxon>
    </lineage>
</organism>
<name>A0A4R9GTD9_9LEPT</name>
<dbReference type="Pfam" id="PF05066">
    <property type="entry name" value="HARE-HTH"/>
    <property type="match status" value="1"/>
</dbReference>
<accession>A0A4R9GTD9</accession>
<dbReference type="PROSITE" id="PS51913">
    <property type="entry name" value="HTH_HARE"/>
    <property type="match status" value="1"/>
</dbReference>
<gene>
    <name evidence="3" type="ORF">EHO61_01960</name>
</gene>
<protein>
    <recommendedName>
        <fullName evidence="2">HTH HARE-type domain-containing protein</fullName>
    </recommendedName>
</protein>